<dbReference type="AlphaFoldDB" id="A0A412ZEE5"/>
<dbReference type="PRINTS" id="PR00411">
    <property type="entry name" value="PNDRDTASEI"/>
</dbReference>
<dbReference type="RefSeq" id="WP_118017367.1">
    <property type="nucleotide sequence ID" value="NZ_CAUHGS010000006.1"/>
</dbReference>
<accession>A0A412ZEE5</accession>
<dbReference type="InterPro" id="IPR016156">
    <property type="entry name" value="FAD/NAD-linked_Rdtase_dimer_sf"/>
</dbReference>
<dbReference type="InterPro" id="IPR023753">
    <property type="entry name" value="FAD/NAD-binding_dom"/>
</dbReference>
<keyword evidence="2" id="KW-0285">Flavoprotein</keyword>
<gene>
    <name evidence="6" type="ORF">DWW02_02425</name>
</gene>
<dbReference type="PRINTS" id="PR00368">
    <property type="entry name" value="FADPNR"/>
</dbReference>
<sequence length="414" mass="45186">MRYVIAGAGPAGISAAKTLRQLDRDGEIVLVSKDDQVHSRCMLHKYLGGERDAEGISFIPPGFFKQNNITWYPGKAMVRLDCAERRILLDDGTFLPYDRLLLATGAYYLLPPVPGLKEAENVYGFRDLSDALAIDKAVKPGARAVIIGSGLVGMDAAYALMERGISPVIVEMAGRILPLQLDAKAASEYQRLFEHHGCSFRLAARASRTRLDSRGNVSALVLEDGEELACDFIIAAAGVRPEIRFLEHCSVETGRAVTVDQYLSTSVPGVYGAGDLCGLSGIWPNAMKQGAVAAKNMYGIPTPYEDTYAMKNTMNFFGLPALCIGDINRLDSHTLVITEEDSQNYRKALVEDGVLKSILMVGNISGSGIYQYLIKNQIKLPSADRSIFRLSFADFYGFDTSKGSYTWDTDLCCG</sequence>
<evidence type="ECO:0000259" key="5">
    <source>
        <dbReference type="Pfam" id="PF18267"/>
    </source>
</evidence>
<dbReference type="InterPro" id="IPR050260">
    <property type="entry name" value="FAD-bd_OxRdtase"/>
</dbReference>
<evidence type="ECO:0000259" key="4">
    <source>
        <dbReference type="Pfam" id="PF07992"/>
    </source>
</evidence>
<keyword evidence="3" id="KW-0274">FAD</keyword>
<dbReference type="InterPro" id="IPR036188">
    <property type="entry name" value="FAD/NAD-bd_sf"/>
</dbReference>
<proteinExistence type="predicted"/>
<dbReference type="Pfam" id="PF07992">
    <property type="entry name" value="Pyr_redox_2"/>
    <property type="match status" value="1"/>
</dbReference>
<dbReference type="SUPFAM" id="SSF51905">
    <property type="entry name" value="FAD/NAD(P)-binding domain"/>
    <property type="match status" value="1"/>
</dbReference>
<dbReference type="EMBL" id="QRZM01000001">
    <property type="protein sequence ID" value="RGV78607.1"/>
    <property type="molecule type" value="Genomic_DNA"/>
</dbReference>
<evidence type="ECO:0000256" key="3">
    <source>
        <dbReference type="ARBA" id="ARBA00022827"/>
    </source>
</evidence>
<evidence type="ECO:0000256" key="1">
    <source>
        <dbReference type="ARBA" id="ARBA00001974"/>
    </source>
</evidence>
<evidence type="ECO:0000256" key="2">
    <source>
        <dbReference type="ARBA" id="ARBA00022630"/>
    </source>
</evidence>
<reference evidence="6 7" key="1">
    <citation type="submission" date="2018-08" db="EMBL/GenBank/DDBJ databases">
        <title>A genome reference for cultivated species of the human gut microbiota.</title>
        <authorList>
            <person name="Zou Y."/>
            <person name="Xue W."/>
            <person name="Luo G."/>
        </authorList>
    </citation>
    <scope>NUCLEOTIDE SEQUENCE [LARGE SCALE GENOMIC DNA]</scope>
    <source>
        <strain evidence="6 7">AF14-18</strain>
    </source>
</reference>
<comment type="caution">
    <text evidence="6">The sequence shown here is derived from an EMBL/GenBank/DDBJ whole genome shotgun (WGS) entry which is preliminary data.</text>
</comment>
<dbReference type="Pfam" id="PF18267">
    <property type="entry name" value="Rubredoxin_C"/>
    <property type="match status" value="1"/>
</dbReference>
<comment type="cofactor">
    <cofactor evidence="1">
        <name>FAD</name>
        <dbReference type="ChEBI" id="CHEBI:57692"/>
    </cofactor>
</comment>
<dbReference type="Gene3D" id="3.50.50.60">
    <property type="entry name" value="FAD/NAD(P)-binding domain"/>
    <property type="match status" value="2"/>
</dbReference>
<feature type="domain" description="NADH-rubredoxin oxidoreductase C-terminal" evidence="5">
    <location>
        <begin position="312"/>
        <end position="378"/>
    </location>
</feature>
<dbReference type="InterPro" id="IPR041575">
    <property type="entry name" value="Rubredoxin_C"/>
</dbReference>
<organism evidence="6 7">
    <name type="scientific">Enterocloster bolteae</name>
    <dbReference type="NCBI Taxonomy" id="208479"/>
    <lineage>
        <taxon>Bacteria</taxon>
        <taxon>Bacillati</taxon>
        <taxon>Bacillota</taxon>
        <taxon>Clostridia</taxon>
        <taxon>Lachnospirales</taxon>
        <taxon>Lachnospiraceae</taxon>
        <taxon>Enterocloster</taxon>
    </lineage>
</organism>
<dbReference type="PANTHER" id="PTHR43429:SF3">
    <property type="entry name" value="NITRITE REDUCTASE [NAD(P)H]"/>
    <property type="match status" value="1"/>
</dbReference>
<feature type="domain" description="FAD/NAD(P)-binding" evidence="4">
    <location>
        <begin position="2"/>
        <end position="290"/>
    </location>
</feature>
<dbReference type="PANTHER" id="PTHR43429">
    <property type="entry name" value="PYRIDINE NUCLEOTIDE-DISULFIDE OXIDOREDUCTASE DOMAIN-CONTAINING"/>
    <property type="match status" value="1"/>
</dbReference>
<dbReference type="GO" id="GO:0016491">
    <property type="term" value="F:oxidoreductase activity"/>
    <property type="evidence" value="ECO:0007669"/>
    <property type="project" value="InterPro"/>
</dbReference>
<dbReference type="Proteomes" id="UP000284543">
    <property type="component" value="Unassembled WGS sequence"/>
</dbReference>
<evidence type="ECO:0000313" key="6">
    <source>
        <dbReference type="EMBL" id="RGV78607.1"/>
    </source>
</evidence>
<evidence type="ECO:0000313" key="7">
    <source>
        <dbReference type="Proteomes" id="UP000284543"/>
    </source>
</evidence>
<name>A0A412ZEE5_9FIRM</name>
<dbReference type="Gene3D" id="3.30.390.30">
    <property type="match status" value="1"/>
</dbReference>
<protein>
    <submittedName>
        <fullName evidence="6">NAD(P)/FAD-dependent oxidoreductase</fullName>
    </submittedName>
</protein>